<dbReference type="EMBL" id="NGKB01000004">
    <property type="protein sequence ID" value="RSU15865.1"/>
    <property type="molecule type" value="Genomic_DNA"/>
</dbReference>
<protein>
    <submittedName>
        <fullName evidence="1">Uncharacterized protein</fullName>
    </submittedName>
</protein>
<dbReference type="Pfam" id="PF19677">
    <property type="entry name" value="DUF6179"/>
    <property type="match status" value="1"/>
</dbReference>
<reference evidence="1 2" key="1">
    <citation type="submission" date="2017-05" db="EMBL/GenBank/DDBJ databases">
        <title>Vagococcus spp. assemblies.</title>
        <authorList>
            <person name="Gulvik C.A."/>
        </authorList>
    </citation>
    <scope>NUCLEOTIDE SEQUENCE [LARGE SCALE GENOMIC DNA]</scope>
    <source>
        <strain evidence="1 2">SS1714</strain>
    </source>
</reference>
<name>A0A430B6C0_9ENTE</name>
<organism evidence="1 2">
    <name type="scientific">Vagococcus carniphilus</name>
    <dbReference type="NCBI Taxonomy" id="218144"/>
    <lineage>
        <taxon>Bacteria</taxon>
        <taxon>Bacillati</taxon>
        <taxon>Bacillota</taxon>
        <taxon>Bacilli</taxon>
        <taxon>Lactobacillales</taxon>
        <taxon>Enterococcaceae</taxon>
        <taxon>Vagococcus</taxon>
    </lineage>
</organism>
<dbReference type="RefSeq" id="WP_126792730.1">
    <property type="nucleotide sequence ID" value="NZ_CP060720.1"/>
</dbReference>
<sequence length="398" mass="47141">MNLLTQNNNEEFQTFLLCHIRSKLSGTSIMSMDEVLLISDSIQYVLNHSVVNGTIEEQFLSGKQQIEMQISFLKKEVSIIQELNVFEQSLSYQDTFKELTTFFKFYDVDYQAKETGEAWIDYQLAHPINDQLFEGIDYMSHYIKCLKKEALFVYQLPPTIVNDILREYEEKLSFDYRIDINNLYEVIFNQVVTKFLVTSKLSEMVSLSQIELDYLMSQKEFVLPEEMSLFINSDAYYEKSYKKLIAMLHQKKTHTLLIKEKQKTISEIKLVEPMLENDYKSLIVCLEKLSNREIVEEISCHVKSPYDFEEILETLYFNEEDWSYLFSKMPLELIFSYLCLIKQQSGEELTSLEDFLLMEQEKDYLVALKRHLSELDKKTKMLIEEGLKQVVIEKLDFY</sequence>
<keyword evidence="2" id="KW-1185">Reference proteome</keyword>
<comment type="caution">
    <text evidence="1">The sequence shown here is derived from an EMBL/GenBank/DDBJ whole genome shotgun (WGS) entry which is preliminary data.</text>
</comment>
<dbReference type="OrthoDB" id="2185913at2"/>
<gene>
    <name evidence="1" type="ORF">CBF28_05370</name>
</gene>
<proteinExistence type="predicted"/>
<accession>A0A430B6C0</accession>
<dbReference type="InterPro" id="IPR045751">
    <property type="entry name" value="DUF6179"/>
</dbReference>
<dbReference type="Proteomes" id="UP000288028">
    <property type="component" value="Unassembled WGS sequence"/>
</dbReference>
<dbReference type="AlphaFoldDB" id="A0A430B6C0"/>
<dbReference type="GeneID" id="95581725"/>
<evidence type="ECO:0000313" key="2">
    <source>
        <dbReference type="Proteomes" id="UP000288028"/>
    </source>
</evidence>
<evidence type="ECO:0000313" key="1">
    <source>
        <dbReference type="EMBL" id="RSU15865.1"/>
    </source>
</evidence>